<reference evidence="2 3" key="1">
    <citation type="submission" date="2014-01" db="EMBL/GenBank/DDBJ databases">
        <authorList>
            <person name="Schneider V.M."/>
            <person name="Bowman C.A."/>
            <person name="Russell D.A."/>
            <person name="Pope W.H."/>
            <person name="Jacobs-Sera D."/>
            <person name="Hendrix R.W."/>
            <person name="Hatfull G.F."/>
        </authorList>
    </citation>
    <scope>NUCLEOTIDE SEQUENCE [LARGE SCALE GENOMIC DNA]</scope>
</reference>
<dbReference type="PRINTS" id="PR00081">
    <property type="entry name" value="GDHRDH"/>
</dbReference>
<protein>
    <submittedName>
        <fullName evidence="2">FabG-like protein</fullName>
    </submittedName>
</protein>
<dbReference type="KEGG" id="vg:19527253"/>
<evidence type="ECO:0000313" key="3">
    <source>
        <dbReference type="Proteomes" id="UP000019737"/>
    </source>
</evidence>
<evidence type="ECO:0000256" key="1">
    <source>
        <dbReference type="ARBA" id="ARBA00006484"/>
    </source>
</evidence>
<accession>X2KYX1</accession>
<dbReference type="PANTHER" id="PTHR42760">
    <property type="entry name" value="SHORT-CHAIN DEHYDROGENASES/REDUCTASES FAMILY MEMBER"/>
    <property type="match status" value="1"/>
</dbReference>
<keyword evidence="3" id="KW-1185">Reference proteome</keyword>
<evidence type="ECO:0000313" key="2">
    <source>
        <dbReference type="EMBL" id="AHN84084.1"/>
    </source>
</evidence>
<dbReference type="GO" id="GO:0016616">
    <property type="term" value="F:oxidoreductase activity, acting on the CH-OH group of donors, NAD or NADP as acceptor"/>
    <property type="evidence" value="ECO:0007669"/>
    <property type="project" value="TreeGrafter"/>
</dbReference>
<dbReference type="GeneID" id="19527253"/>
<gene>
    <name evidence="2" type="primary">73</name>
    <name evidence="2" type="ORF">PBI_HAWKEYE_73</name>
</gene>
<dbReference type="InterPro" id="IPR036291">
    <property type="entry name" value="NAD(P)-bd_dom_sf"/>
</dbReference>
<dbReference type="CDD" id="cd05233">
    <property type="entry name" value="SDR_c"/>
    <property type="match status" value="1"/>
</dbReference>
<dbReference type="SUPFAM" id="SSF51735">
    <property type="entry name" value="NAD(P)-binding Rossmann-fold domains"/>
    <property type="match status" value="1"/>
</dbReference>
<dbReference type="PANTHER" id="PTHR42760:SF78">
    <property type="entry name" value="3-OXOACYL-[ACYL-CARRIER-PROTEIN] REDUCTASE [NADH]"/>
    <property type="match status" value="1"/>
</dbReference>
<name>X2KYX1_9CAUD</name>
<dbReference type="Proteomes" id="UP000019737">
    <property type="component" value="Segment"/>
</dbReference>
<dbReference type="Gene3D" id="3.40.50.720">
    <property type="entry name" value="NAD(P)-binding Rossmann-like Domain"/>
    <property type="match status" value="1"/>
</dbReference>
<dbReference type="EMBL" id="KJ194582">
    <property type="protein sequence ID" value="AHN84084.1"/>
    <property type="molecule type" value="Genomic_DNA"/>
</dbReference>
<dbReference type="Pfam" id="PF13561">
    <property type="entry name" value="adh_short_C2"/>
    <property type="match status" value="1"/>
</dbReference>
<proteinExistence type="inferred from homology"/>
<dbReference type="InterPro" id="IPR002347">
    <property type="entry name" value="SDR_fam"/>
</dbReference>
<sequence>MVSRAWIIGGTSGIGKACADLLRKDMVTTSTGKDEFDVRQSEHFWRHQITDLQYPTHVVYSAGINYLNWLGEMGSNDSHQDVIDVNLMGFIRLMNAMVWAGKLTHSADPPGMNKFHRGNYPFGVKPSIVVISSDAAERPLRTSIGYCASKAGLNMAVKVAARELGPHGWRINAVSPGMTSPTGMSDYVDERVPEVRGWTPAEADRYERSQEVVPGRIDPTEVAQVVYDVLMGPPHLNGSIVTINGGR</sequence>
<comment type="similarity">
    <text evidence="1">Belongs to the short-chain dehydrogenases/reductases (SDR) family.</text>
</comment>
<organism evidence="2 3">
    <name type="scientific">Mycobacterium phage Hawkeye</name>
    <dbReference type="NCBI Taxonomy" id="1458711"/>
    <lineage>
        <taxon>Viruses</taxon>
        <taxon>Duplodnaviria</taxon>
        <taxon>Heunggongvirae</taxon>
        <taxon>Uroviricota</taxon>
        <taxon>Caudoviricetes</taxon>
        <taxon>Dclasvirinae</taxon>
        <taxon>Hawkeyevirus</taxon>
        <taxon>Hawkeyevirus hawkeye</taxon>
    </lineage>
</organism>
<dbReference type="RefSeq" id="YP_009035968.1">
    <property type="nucleotide sequence ID" value="NC_024209.1"/>
</dbReference>
<dbReference type="OrthoDB" id="30679at10239"/>